<dbReference type="SUPFAM" id="SSF54427">
    <property type="entry name" value="NTF2-like"/>
    <property type="match status" value="1"/>
</dbReference>
<comment type="caution">
    <text evidence="7">The sequence shown here is derived from an EMBL/GenBank/DDBJ whole genome shotgun (WGS) entry which is preliminary data.</text>
</comment>
<feature type="transmembrane region" description="Helical" evidence="5">
    <location>
        <begin position="37"/>
        <end position="60"/>
    </location>
</feature>
<accession>A0ABW7G3H8</accession>
<reference evidence="7 8" key="1">
    <citation type="submission" date="2024-09" db="EMBL/GenBank/DDBJ databases">
        <title>Novel species of the genus Pelomonas and Roseateles isolated from streams.</title>
        <authorList>
            <person name="Lu H."/>
        </authorList>
    </citation>
    <scope>NUCLEOTIDE SEQUENCE [LARGE SCALE GENOMIC DNA]</scope>
    <source>
        <strain evidence="7 8">BYS96W</strain>
    </source>
</reference>
<evidence type="ECO:0000256" key="2">
    <source>
        <dbReference type="ARBA" id="ARBA00022692"/>
    </source>
</evidence>
<dbReference type="InterPro" id="IPR026264">
    <property type="entry name" value="VirB8/PtlE"/>
</dbReference>
<dbReference type="EMBL" id="JBIGIA010000004">
    <property type="protein sequence ID" value="MFG6456465.1"/>
    <property type="molecule type" value="Genomic_DNA"/>
</dbReference>
<evidence type="ECO:0000313" key="7">
    <source>
        <dbReference type="EMBL" id="MFG6456465.1"/>
    </source>
</evidence>
<evidence type="ECO:0000256" key="3">
    <source>
        <dbReference type="ARBA" id="ARBA00022989"/>
    </source>
</evidence>
<evidence type="ECO:0000313" key="8">
    <source>
        <dbReference type="Proteomes" id="UP001606305"/>
    </source>
</evidence>
<feature type="domain" description="Bacterial virulence protein VirB8" evidence="6">
    <location>
        <begin position="22"/>
        <end position="227"/>
    </location>
</feature>
<dbReference type="Pfam" id="PF04335">
    <property type="entry name" value="VirB8"/>
    <property type="match status" value="1"/>
</dbReference>
<protein>
    <submittedName>
        <fullName evidence="7">VirB8 family protein</fullName>
    </submittedName>
</protein>
<keyword evidence="8" id="KW-1185">Reference proteome</keyword>
<dbReference type="CDD" id="cd16424">
    <property type="entry name" value="VirB8"/>
    <property type="match status" value="1"/>
</dbReference>
<proteinExistence type="predicted"/>
<evidence type="ECO:0000256" key="5">
    <source>
        <dbReference type="SAM" id="Phobius"/>
    </source>
</evidence>
<keyword evidence="2 5" id="KW-0812">Transmembrane</keyword>
<dbReference type="Gene3D" id="3.10.450.230">
    <property type="entry name" value="VirB8 protein"/>
    <property type="match status" value="1"/>
</dbReference>
<gene>
    <name evidence="7" type="ORF">ACG00X_06435</name>
</gene>
<dbReference type="Proteomes" id="UP001606305">
    <property type="component" value="Unassembled WGS sequence"/>
</dbReference>
<keyword evidence="4 5" id="KW-0472">Membrane</keyword>
<comment type="subcellular location">
    <subcellularLocation>
        <location evidence="1">Membrane</location>
        <topology evidence="1">Single-pass membrane protein</topology>
    </subcellularLocation>
</comment>
<evidence type="ECO:0000259" key="6">
    <source>
        <dbReference type="Pfam" id="PF04335"/>
    </source>
</evidence>
<keyword evidence="3 5" id="KW-1133">Transmembrane helix</keyword>
<evidence type="ECO:0000256" key="4">
    <source>
        <dbReference type="ARBA" id="ARBA00023136"/>
    </source>
</evidence>
<sequence>MIKLRRDKPPTQEAPAAPPQLSWEADVVVLERQSRILAWRVATAAGALLVVMTICLALLIPLKQAIPYVITVDKQTGEAQLASTGPKFVGESDLTHKYWIREYVVARERYIYKLLQRDYDTVRVLADGPLWKDYSAQFNGANALDKRIGDSIEAVPSILSIVLHADNTATVRYDLVKRDTKQGSLSSTSRRIATLKFTYQAKTLVKEADLIANPLGFTVVAYHTDQEYVTESPMPAGALK</sequence>
<dbReference type="PIRSF" id="PIRSF003299">
    <property type="entry name" value="VirB8_PtlE"/>
    <property type="match status" value="1"/>
</dbReference>
<dbReference type="InterPro" id="IPR032710">
    <property type="entry name" value="NTF2-like_dom_sf"/>
</dbReference>
<evidence type="ECO:0000256" key="1">
    <source>
        <dbReference type="ARBA" id="ARBA00004167"/>
    </source>
</evidence>
<name>A0ABW7G3H8_9BURK</name>
<organism evidence="7 8">
    <name type="scientific">Pelomonas nitida</name>
    <dbReference type="NCBI Taxonomy" id="3299027"/>
    <lineage>
        <taxon>Bacteria</taxon>
        <taxon>Pseudomonadati</taxon>
        <taxon>Pseudomonadota</taxon>
        <taxon>Betaproteobacteria</taxon>
        <taxon>Burkholderiales</taxon>
        <taxon>Sphaerotilaceae</taxon>
        <taxon>Roseateles</taxon>
    </lineage>
</organism>
<dbReference type="InterPro" id="IPR007430">
    <property type="entry name" value="VirB8"/>
</dbReference>
<dbReference type="RefSeq" id="WP_394487214.1">
    <property type="nucleotide sequence ID" value="NZ_JBIGIA010000004.1"/>
</dbReference>